<feature type="disulfide bond" evidence="17">
    <location>
        <begin position="434"/>
        <end position="513"/>
    </location>
</feature>
<dbReference type="OrthoDB" id="10035764at2759"/>
<organism evidence="22 23">
    <name type="scientific">Holothuria leucospilota</name>
    <name type="common">Black long sea cucumber</name>
    <name type="synonym">Mertensiothuria leucospilota</name>
    <dbReference type="NCBI Taxonomy" id="206669"/>
    <lineage>
        <taxon>Eukaryota</taxon>
        <taxon>Metazoa</taxon>
        <taxon>Echinodermata</taxon>
        <taxon>Eleutherozoa</taxon>
        <taxon>Echinozoa</taxon>
        <taxon>Holothuroidea</taxon>
        <taxon>Aspidochirotacea</taxon>
        <taxon>Aspidochirotida</taxon>
        <taxon>Holothuriidae</taxon>
        <taxon>Holothuria</taxon>
    </lineage>
</organism>
<evidence type="ECO:0000313" key="23">
    <source>
        <dbReference type="Proteomes" id="UP001152320"/>
    </source>
</evidence>
<comment type="cofactor">
    <cofactor evidence="16">
        <name>Zn(2+)</name>
        <dbReference type="ChEBI" id="CHEBI:29105"/>
    </cofactor>
    <text evidence="16">Binds 1 zinc ion per subunit.</text>
</comment>
<dbReference type="PANTHER" id="PTHR13723">
    <property type="entry name" value="ADAMTS A DISINTEGRIN AND METALLOPROTEASE WITH THROMBOSPONDIN MOTIFS PROTEASE"/>
    <property type="match status" value="1"/>
</dbReference>
<reference evidence="22" key="1">
    <citation type="submission" date="2021-10" db="EMBL/GenBank/DDBJ databases">
        <title>Tropical sea cucumber genome reveals ecological adaptation and Cuvierian tubules defense mechanism.</title>
        <authorList>
            <person name="Chen T."/>
        </authorList>
    </citation>
    <scope>NUCLEOTIDE SEQUENCE</scope>
    <source>
        <strain evidence="22">Nanhai2018</strain>
        <tissue evidence="22">Muscle</tissue>
    </source>
</reference>
<feature type="disulfide bond" evidence="17">
    <location>
        <begin position="473"/>
        <end position="497"/>
    </location>
</feature>
<feature type="disulfide bond" evidence="17">
    <location>
        <begin position="629"/>
        <end position="666"/>
    </location>
</feature>
<dbReference type="Pfam" id="PF00090">
    <property type="entry name" value="TSP_1"/>
    <property type="match status" value="1"/>
</dbReference>
<gene>
    <name evidence="22" type="ORF">HOLleu_12679</name>
</gene>
<feature type="region of interest" description="Disordered" evidence="19">
    <location>
        <begin position="253"/>
        <end position="281"/>
    </location>
</feature>
<keyword evidence="23" id="KW-1185">Reference proteome</keyword>
<feature type="binding site" evidence="16">
    <location>
        <position position="316"/>
    </location>
    <ligand>
        <name>Ca(2+)</name>
        <dbReference type="ChEBI" id="CHEBI:29108"/>
        <label>2</label>
    </ligand>
</feature>
<dbReference type="InterPro" id="IPR010909">
    <property type="entry name" value="PLAC"/>
</dbReference>
<feature type="disulfide bond" evidence="17">
    <location>
        <begin position="541"/>
        <end position="574"/>
    </location>
</feature>
<dbReference type="SUPFAM" id="SSF82895">
    <property type="entry name" value="TSP-1 type 1 repeat"/>
    <property type="match status" value="6"/>
</dbReference>
<dbReference type="FunFam" id="3.40.390.10:FF:000001">
    <property type="entry name" value="A disintegrin and metalloproteinase with thrombospondin motifs 1"/>
    <property type="match status" value="1"/>
</dbReference>
<evidence type="ECO:0000256" key="1">
    <source>
        <dbReference type="ARBA" id="ARBA00004498"/>
    </source>
</evidence>
<comment type="caution">
    <text evidence="22">The sequence shown here is derived from an EMBL/GenBank/DDBJ whole genome shotgun (WGS) entry which is preliminary data.</text>
</comment>
<keyword evidence="14" id="KW-0325">Glycoprotein</keyword>
<dbReference type="Gene3D" id="2.20.100.10">
    <property type="entry name" value="Thrombospondin type-1 (TSP1) repeat"/>
    <property type="match status" value="6"/>
</dbReference>
<protein>
    <submittedName>
        <fullName evidence="22">A disintegrin and metalloproteinase with thrombospondin motifs 18</fullName>
    </submittedName>
</protein>
<dbReference type="Pfam" id="PF19030">
    <property type="entry name" value="TSP1_ADAMTS"/>
    <property type="match status" value="5"/>
</dbReference>
<accession>A0A9Q1HE10</accession>
<evidence type="ECO:0000259" key="21">
    <source>
        <dbReference type="PROSITE" id="PS50900"/>
    </source>
</evidence>
<feature type="binding site" evidence="16">
    <location>
        <position position="316"/>
    </location>
    <ligand>
        <name>Ca(2+)</name>
        <dbReference type="ChEBI" id="CHEBI:29108"/>
        <label>1</label>
    </ligand>
</feature>
<comment type="caution">
    <text evidence="18">Lacks conserved residue(s) required for the propagation of feature annotation.</text>
</comment>
<feature type="disulfide bond" evidence="17">
    <location>
        <begin position="569"/>
        <end position="600"/>
    </location>
</feature>
<keyword evidence="3" id="KW-0272">Extracellular matrix</keyword>
<feature type="binding site" evidence="16 18">
    <location>
        <position position="460"/>
    </location>
    <ligand>
        <name>Zn(2+)</name>
        <dbReference type="ChEBI" id="CHEBI:29105"/>
        <note>catalytic</note>
    </ligand>
</feature>
<dbReference type="InterPro" id="IPR010294">
    <property type="entry name" value="ADAMTS_spacer1"/>
</dbReference>
<dbReference type="GO" id="GO:0004222">
    <property type="term" value="F:metalloendopeptidase activity"/>
    <property type="evidence" value="ECO:0007669"/>
    <property type="project" value="InterPro"/>
</dbReference>
<feature type="domain" description="PLAC" evidence="21">
    <location>
        <begin position="1206"/>
        <end position="1243"/>
    </location>
</feature>
<evidence type="ECO:0000259" key="20">
    <source>
        <dbReference type="PROSITE" id="PS50215"/>
    </source>
</evidence>
<dbReference type="Pfam" id="PF19236">
    <property type="entry name" value="ADAMTS_CR_3"/>
    <property type="match status" value="1"/>
</dbReference>
<feature type="disulfide bond" evidence="17">
    <location>
        <begin position="594"/>
        <end position="605"/>
    </location>
</feature>
<evidence type="ECO:0000256" key="15">
    <source>
        <dbReference type="PIRSR" id="PIRSR613273-1"/>
    </source>
</evidence>
<keyword evidence="11" id="KW-0482">Metalloprotease</keyword>
<name>A0A9Q1HE10_HOLLE</name>
<evidence type="ECO:0000256" key="10">
    <source>
        <dbReference type="ARBA" id="ARBA00022833"/>
    </source>
</evidence>
<dbReference type="GO" id="GO:0046872">
    <property type="term" value="F:metal ion binding"/>
    <property type="evidence" value="ECO:0007669"/>
    <property type="project" value="UniProtKB-KW"/>
</dbReference>
<dbReference type="InterPro" id="IPR000884">
    <property type="entry name" value="TSP1_rpt"/>
</dbReference>
<feature type="domain" description="Peptidase M12B" evidence="20">
    <location>
        <begin position="313"/>
        <end position="518"/>
    </location>
</feature>
<keyword evidence="2" id="KW-0964">Secreted</keyword>
<evidence type="ECO:0000256" key="9">
    <source>
        <dbReference type="ARBA" id="ARBA00022801"/>
    </source>
</evidence>
<dbReference type="InterPro" id="IPR001590">
    <property type="entry name" value="Peptidase_M12B"/>
</dbReference>
<dbReference type="GO" id="GO:0006508">
    <property type="term" value="P:proteolysis"/>
    <property type="evidence" value="ECO:0007669"/>
    <property type="project" value="UniProtKB-KW"/>
</dbReference>
<dbReference type="InterPro" id="IPR045371">
    <property type="entry name" value="ADAMTS_CR_3"/>
</dbReference>
<feature type="disulfide bond" evidence="17">
    <location>
        <begin position="644"/>
        <end position="656"/>
    </location>
</feature>
<dbReference type="Pfam" id="PF17771">
    <property type="entry name" value="ADAMTS_CR_2"/>
    <property type="match status" value="1"/>
</dbReference>
<evidence type="ECO:0000256" key="6">
    <source>
        <dbReference type="ARBA" id="ARBA00022723"/>
    </source>
</evidence>
<keyword evidence="10 16" id="KW-0862">Zinc</keyword>
<evidence type="ECO:0000256" key="4">
    <source>
        <dbReference type="ARBA" id="ARBA00022670"/>
    </source>
</evidence>
<feature type="disulfide bond" evidence="17">
    <location>
        <begin position="415"/>
        <end position="422"/>
    </location>
</feature>
<evidence type="ECO:0000256" key="18">
    <source>
        <dbReference type="PROSITE-ProRule" id="PRU00276"/>
    </source>
</evidence>
<dbReference type="FunFam" id="2.60.120.830:FF:000001">
    <property type="entry name" value="A disintegrin and metalloproteinase with thrombospondin motifs 1"/>
    <property type="match status" value="1"/>
</dbReference>
<dbReference type="Pfam" id="PF05986">
    <property type="entry name" value="ADAMTS_spacer1"/>
    <property type="match status" value="1"/>
</dbReference>
<dbReference type="PROSITE" id="PS50900">
    <property type="entry name" value="PLAC"/>
    <property type="match status" value="1"/>
</dbReference>
<feature type="compositionally biased region" description="Basic and acidic residues" evidence="19">
    <location>
        <begin position="253"/>
        <end position="262"/>
    </location>
</feature>
<dbReference type="InterPro" id="IPR002870">
    <property type="entry name" value="Peptidase_M12B_N"/>
</dbReference>
<dbReference type="Proteomes" id="UP001152320">
    <property type="component" value="Chromosome 5"/>
</dbReference>
<evidence type="ECO:0000256" key="13">
    <source>
        <dbReference type="ARBA" id="ARBA00023157"/>
    </source>
</evidence>
<dbReference type="InterPro" id="IPR013273">
    <property type="entry name" value="ADAMTS/ADAMTS-like"/>
</dbReference>
<dbReference type="InterPro" id="IPR024079">
    <property type="entry name" value="MetalloPept_cat_dom_sf"/>
</dbReference>
<dbReference type="CDD" id="cd04273">
    <property type="entry name" value="ZnMc_ADAMTS_like"/>
    <property type="match status" value="1"/>
</dbReference>
<dbReference type="GO" id="GO:0030198">
    <property type="term" value="P:extracellular matrix organization"/>
    <property type="evidence" value="ECO:0007669"/>
    <property type="project" value="InterPro"/>
</dbReference>
<evidence type="ECO:0000256" key="14">
    <source>
        <dbReference type="ARBA" id="ARBA00023180"/>
    </source>
</evidence>
<keyword evidence="12" id="KW-0865">Zymogen</keyword>
<dbReference type="AlphaFoldDB" id="A0A9Q1HE10"/>
<proteinExistence type="predicted"/>
<keyword evidence="16" id="KW-0106">Calcium</keyword>
<evidence type="ECO:0000256" key="2">
    <source>
        <dbReference type="ARBA" id="ARBA00022525"/>
    </source>
</evidence>
<feature type="binding site" evidence="16 18">
    <location>
        <position position="456"/>
    </location>
    <ligand>
        <name>Zn(2+)</name>
        <dbReference type="ChEBI" id="CHEBI:29105"/>
        <note>catalytic</note>
    </ligand>
</feature>
<dbReference type="Gene3D" id="3.40.390.10">
    <property type="entry name" value="Collagenase (Catalytic Domain)"/>
    <property type="match status" value="1"/>
</dbReference>
<dbReference type="EMBL" id="JAIZAY010000005">
    <property type="protein sequence ID" value="KAJ8041773.1"/>
    <property type="molecule type" value="Genomic_DNA"/>
</dbReference>
<feature type="disulfide bond" evidence="17">
    <location>
        <begin position="552"/>
        <end position="581"/>
    </location>
</feature>
<keyword evidence="5" id="KW-0165">Cleavage on pair of basic residues</keyword>
<dbReference type="PROSITE" id="PS50092">
    <property type="entry name" value="TSP1"/>
    <property type="match status" value="5"/>
</dbReference>
<feature type="binding site" evidence="16">
    <location>
        <position position="404"/>
    </location>
    <ligand>
        <name>Ca(2+)</name>
        <dbReference type="ChEBI" id="CHEBI:29108"/>
        <label>1</label>
    </ligand>
</feature>
<dbReference type="SUPFAM" id="SSF55486">
    <property type="entry name" value="Metalloproteases ('zincins'), catalytic domain"/>
    <property type="match status" value="1"/>
</dbReference>
<dbReference type="FunFam" id="2.20.100.10:FF:000006">
    <property type="entry name" value="A disintegrin and metalloproteinase with thrombospondin motifs 1"/>
    <property type="match status" value="1"/>
</dbReference>
<feature type="disulfide bond" evidence="17">
    <location>
        <begin position="633"/>
        <end position="671"/>
    </location>
</feature>
<dbReference type="Gene3D" id="3.40.1620.60">
    <property type="match status" value="1"/>
</dbReference>
<feature type="compositionally biased region" description="Basic residues" evidence="19">
    <location>
        <begin position="263"/>
        <end position="280"/>
    </location>
</feature>
<dbReference type="PANTHER" id="PTHR13723:SF293">
    <property type="entry name" value="A DISINTEGRIN AND METALLOPROTEINASE WITH THROMBOSPONDIN MOTIFS 18"/>
    <property type="match status" value="1"/>
</dbReference>
<feature type="disulfide bond" evidence="17">
    <location>
        <begin position="389"/>
        <end position="440"/>
    </location>
</feature>
<keyword evidence="6 16" id="KW-0479">Metal-binding</keyword>
<feature type="active site" evidence="15 18">
    <location>
        <position position="457"/>
    </location>
</feature>
<keyword evidence="13 17" id="KW-1015">Disulfide bond</keyword>
<keyword evidence="4" id="KW-0645">Protease</keyword>
<dbReference type="InterPro" id="IPR006586">
    <property type="entry name" value="ADAM_Cys-rich"/>
</dbReference>
<dbReference type="Pfam" id="PF08686">
    <property type="entry name" value="PLAC"/>
    <property type="match status" value="1"/>
</dbReference>
<dbReference type="InterPro" id="IPR050439">
    <property type="entry name" value="ADAMTS_ADAMTS-like"/>
</dbReference>
<evidence type="ECO:0000256" key="3">
    <source>
        <dbReference type="ARBA" id="ARBA00022530"/>
    </source>
</evidence>
<dbReference type="InterPro" id="IPR036383">
    <property type="entry name" value="TSP1_rpt_sf"/>
</dbReference>
<dbReference type="Gene3D" id="2.60.120.830">
    <property type="match status" value="1"/>
</dbReference>
<evidence type="ECO:0000256" key="12">
    <source>
        <dbReference type="ARBA" id="ARBA00023145"/>
    </source>
</evidence>
<evidence type="ECO:0000256" key="11">
    <source>
        <dbReference type="ARBA" id="ARBA00023049"/>
    </source>
</evidence>
<dbReference type="SMART" id="SM00608">
    <property type="entry name" value="ACR"/>
    <property type="match status" value="1"/>
</dbReference>
<evidence type="ECO:0000256" key="8">
    <source>
        <dbReference type="ARBA" id="ARBA00022737"/>
    </source>
</evidence>
<dbReference type="SMART" id="SM00209">
    <property type="entry name" value="TSP1"/>
    <property type="match status" value="6"/>
</dbReference>
<comment type="subcellular location">
    <subcellularLocation>
        <location evidence="1">Secreted</location>
        <location evidence="1">Extracellular space</location>
        <location evidence="1">Extracellular matrix</location>
    </subcellularLocation>
</comment>
<evidence type="ECO:0000256" key="19">
    <source>
        <dbReference type="SAM" id="MobiDB-lite"/>
    </source>
</evidence>
<evidence type="ECO:0000256" key="5">
    <source>
        <dbReference type="ARBA" id="ARBA00022685"/>
    </source>
</evidence>
<dbReference type="InterPro" id="IPR041645">
    <property type="entry name" value="ADAMTS_CR_2"/>
</dbReference>
<dbReference type="PROSITE" id="PS50215">
    <property type="entry name" value="ADAM_MEPRO"/>
    <property type="match status" value="1"/>
</dbReference>
<feature type="binding site" evidence="16 18">
    <location>
        <position position="466"/>
    </location>
    <ligand>
        <name>Zn(2+)</name>
        <dbReference type="ChEBI" id="CHEBI:29105"/>
        <note>catalytic</note>
    </ligand>
</feature>
<dbReference type="GO" id="GO:0031012">
    <property type="term" value="C:extracellular matrix"/>
    <property type="evidence" value="ECO:0007669"/>
    <property type="project" value="TreeGrafter"/>
</dbReference>
<keyword evidence="9" id="KW-0378">Hydrolase</keyword>
<evidence type="ECO:0000256" key="16">
    <source>
        <dbReference type="PIRSR" id="PIRSR613273-2"/>
    </source>
</evidence>
<dbReference type="PRINTS" id="PR01857">
    <property type="entry name" value="ADAMTSFAMILY"/>
</dbReference>
<evidence type="ECO:0000256" key="17">
    <source>
        <dbReference type="PIRSR" id="PIRSR613273-3"/>
    </source>
</evidence>
<sequence length="1244" mass="139608">MTGYHSYCSHSDWKENVQSDVCQFHFKSTARLGKHTSTSSRRGGILRRLASLVLLAELLLIQVNPVKCASIQDLVQSFLEKKSWDHESINDISIVVPVQVDSKGSFVSHHLTPARRKRSLEDGLGPPAVHYKLTTNDQNFHLELHSNEQFLAPGFTIQRWWKDRNIKEEYIPELHNCHYHGKLLSHPSSLVAVSLCDGMVGLVQTATDDYLIEPLPAHLEKSFNRTTSPESRPHVIYKRSLTSILAHNATLHETHQHGNHTDSRKRKTAQHFCGKRKKYQPHPPQEPIFFADEYASMPNRTRRSLMGDIHQNRFVETLVVVDPTMVKNHTSEKVATYVLSVFNIVANLYRDASLGNTINMVLINLILLEEDQHGLEVVHHADRSLNSFCQWQSSLMTQNGTRHDHAILLTGKDICSWKNEPCDTLGYAPIGGMCSKYRSCTINEDTGIGLAFTIAHESGHSFSMVHDGDGNDCRKHGGSIMSPTLSGHTGRFSWSHCSGDYLDEFLQTTRASCTVNEPQLTQEYAFPTRLPGELYSADQQCQWQFGPKARLCSFNFGKVEPCKPFNSLCKSIWCHKGERRCETKFLPAADGTPCGMGVWCIQGECIPRGEKGPPPVDGDWSGYGTFQECSKTCGGGVQFKIRECNNPRPQNGGKYCEGASKIYQMCNTQDCPEGAIDFRAQQCATYNSRPFRGFYYEWQPYTHVTKSERCKLYCIADGFAFYFALASKVIDGTKCQSNSRDVCVNGKCEHVGCDNVLGSPAEPDACGVCQGDNSTCEFVSGVFTRQYTQNDYYEVIDIPAGARHIRIAEREPSDSYLALRNTRYQYYLTGSWMVDWPGEFQFAGTTFTYRRPYQNPESLHAPGPTTEDLVVEILLRESNPGIEYEYTIQKPQLVVEVPPQPVYKWNITVTPCSATCGGGVKRIIVECIQDNVTIVDDSLCPIADMPRERARPCGHVNCPARWVTGQWRACNQECGGGLQKRSVFCVRTMADGRNKTVKNKHCTADKPKRWQSCNVEDCPAEWVTGSWSECSRTCGDGFRERDVTCQSVNPNGQQRSKEESECSSMVKPKNRIPCMETTCPLNVQWFISAWGSCSQTCGPGKRSRVIKCSHVDNQGQYRELPERQCSHLQRPNLSTTKPCSEGACRVQRERGQWTSGEWGECSVSCGGGTQARAVLCVGTVSSAYVECNEATKPAQTQICATERCNSEAPCVDEYHWCNLVPSYNMCTHRFYGGKCCHSCKNSKT</sequence>
<keyword evidence="8" id="KW-0677">Repeat</keyword>
<keyword evidence="7" id="KW-0732">Signal</keyword>
<dbReference type="Pfam" id="PF01421">
    <property type="entry name" value="Reprolysin"/>
    <property type="match status" value="1"/>
</dbReference>
<evidence type="ECO:0000313" key="22">
    <source>
        <dbReference type="EMBL" id="KAJ8041773.1"/>
    </source>
</evidence>
<evidence type="ECO:0000256" key="7">
    <source>
        <dbReference type="ARBA" id="ARBA00022729"/>
    </source>
</evidence>
<dbReference type="Pfam" id="PF01562">
    <property type="entry name" value="Pep_M12B_propep"/>
    <property type="match status" value="1"/>
</dbReference>
<feature type="binding site" evidence="16">
    <location>
        <position position="513"/>
    </location>
    <ligand>
        <name>Ca(2+)</name>
        <dbReference type="ChEBI" id="CHEBI:29108"/>
        <label>1</label>
    </ligand>
</feature>